<dbReference type="RefSeq" id="XP_040722612.1">
    <property type="nucleotide sequence ID" value="XM_040870060.1"/>
</dbReference>
<comment type="caution">
    <text evidence="1">The sequence shown here is derived from an EMBL/GenBank/DDBJ whole genome shotgun (WGS) entry which is preliminary data.</text>
</comment>
<name>A0A1Y2EXM4_PROLT</name>
<evidence type="ECO:0000313" key="2">
    <source>
        <dbReference type="Proteomes" id="UP000193685"/>
    </source>
</evidence>
<dbReference type="GeneID" id="63786659"/>
<organism evidence="1 2">
    <name type="scientific">Protomyces lactucae-debilis</name>
    <dbReference type="NCBI Taxonomy" id="2754530"/>
    <lineage>
        <taxon>Eukaryota</taxon>
        <taxon>Fungi</taxon>
        <taxon>Dikarya</taxon>
        <taxon>Ascomycota</taxon>
        <taxon>Taphrinomycotina</taxon>
        <taxon>Taphrinomycetes</taxon>
        <taxon>Taphrinales</taxon>
        <taxon>Protomycetaceae</taxon>
        <taxon>Protomyces</taxon>
    </lineage>
</organism>
<keyword evidence="2" id="KW-1185">Reference proteome</keyword>
<proteinExistence type="predicted"/>
<protein>
    <submittedName>
        <fullName evidence="1">Uncharacterized protein</fullName>
    </submittedName>
</protein>
<evidence type="ECO:0000313" key="1">
    <source>
        <dbReference type="EMBL" id="ORY76349.1"/>
    </source>
</evidence>
<reference evidence="1 2" key="1">
    <citation type="submission" date="2016-07" db="EMBL/GenBank/DDBJ databases">
        <title>Pervasive Adenine N6-methylation of Active Genes in Fungi.</title>
        <authorList>
            <consortium name="DOE Joint Genome Institute"/>
            <person name="Mondo S.J."/>
            <person name="Dannebaum R.O."/>
            <person name="Kuo R.C."/>
            <person name="Labutti K."/>
            <person name="Haridas S."/>
            <person name="Kuo A."/>
            <person name="Salamov A."/>
            <person name="Ahrendt S.R."/>
            <person name="Lipzen A."/>
            <person name="Sullivan W."/>
            <person name="Andreopoulos W.B."/>
            <person name="Clum A."/>
            <person name="Lindquist E."/>
            <person name="Daum C."/>
            <person name="Ramamoorthy G.K."/>
            <person name="Gryganskyi A."/>
            <person name="Culley D."/>
            <person name="Magnuson J.K."/>
            <person name="James T.Y."/>
            <person name="O'Malley M.A."/>
            <person name="Stajich J.E."/>
            <person name="Spatafora J.W."/>
            <person name="Visel A."/>
            <person name="Grigoriev I.V."/>
        </authorList>
    </citation>
    <scope>NUCLEOTIDE SEQUENCE [LARGE SCALE GENOMIC DNA]</scope>
    <source>
        <strain evidence="1 2">12-1054</strain>
    </source>
</reference>
<gene>
    <name evidence="1" type="ORF">BCR37DRAFT_383426</name>
</gene>
<dbReference type="AlphaFoldDB" id="A0A1Y2EXM4"/>
<sequence>MFGRSISTILVLAQISSFLLHSVFLTGLVNTGIALVSAKPCTAYWLEFKDGVQDYSTATECPYTLKHSDTVFPATSAPANDNDTVCYYVPHNDQCPHEGDESYFKEKLERSLKEPTLRLQ</sequence>
<dbReference type="Proteomes" id="UP000193685">
    <property type="component" value="Unassembled WGS sequence"/>
</dbReference>
<dbReference type="EMBL" id="MCFI01000023">
    <property type="protein sequence ID" value="ORY76349.1"/>
    <property type="molecule type" value="Genomic_DNA"/>
</dbReference>
<accession>A0A1Y2EXM4</accession>